<dbReference type="InterPro" id="IPR023137">
    <property type="entry name" value="BrxA_sf"/>
</dbReference>
<organism evidence="1 2">
    <name type="scientific">Leucobacter triazinivorans</name>
    <dbReference type="NCBI Taxonomy" id="1784719"/>
    <lineage>
        <taxon>Bacteria</taxon>
        <taxon>Bacillati</taxon>
        <taxon>Actinomycetota</taxon>
        <taxon>Actinomycetes</taxon>
        <taxon>Micrococcales</taxon>
        <taxon>Microbacteriaceae</taxon>
        <taxon>Leucobacter</taxon>
    </lineage>
</organism>
<evidence type="ECO:0000313" key="2">
    <source>
        <dbReference type="Proteomes" id="UP000289260"/>
    </source>
</evidence>
<dbReference type="Pfam" id="PF08849">
    <property type="entry name" value="BrxA"/>
    <property type="match status" value="1"/>
</dbReference>
<dbReference type="OrthoDB" id="981635at2"/>
<reference evidence="1 2" key="1">
    <citation type="submission" date="2019-02" db="EMBL/GenBank/DDBJ databases">
        <authorList>
            <person name="Sun L."/>
            <person name="Pan D."/>
            <person name="Wu X."/>
        </authorList>
    </citation>
    <scope>NUCLEOTIDE SEQUENCE [LARGE SCALE GENOMIC DNA]</scope>
    <source>
        <strain evidence="1 2">JW-1</strain>
    </source>
</reference>
<dbReference type="KEGG" id="ltr:EVS81_01595"/>
<evidence type="ECO:0000313" key="1">
    <source>
        <dbReference type="EMBL" id="QBE47686.1"/>
    </source>
</evidence>
<protein>
    <submittedName>
        <fullName evidence="1">DUF1819 family protein</fullName>
    </submittedName>
</protein>
<dbReference type="Gene3D" id="1.10.3540.10">
    <property type="entry name" value="uncharacterized protein from magnetospirillum magneticum domain"/>
    <property type="match status" value="1"/>
</dbReference>
<dbReference type="RefSeq" id="WP_130108840.1">
    <property type="nucleotide sequence ID" value="NZ_CP035806.1"/>
</dbReference>
<dbReference type="EMBL" id="CP035806">
    <property type="protein sequence ID" value="QBE47686.1"/>
    <property type="molecule type" value="Genomic_DNA"/>
</dbReference>
<dbReference type="InterPro" id="IPR014948">
    <property type="entry name" value="BrxA"/>
</dbReference>
<name>A0A4P6KBL3_9MICO</name>
<keyword evidence="2" id="KW-1185">Reference proteome</keyword>
<accession>A0A4P6KBL3</accession>
<proteinExistence type="predicted"/>
<gene>
    <name evidence="1" type="ORF">EVS81_01595</name>
</gene>
<dbReference type="AlphaFoldDB" id="A0A4P6KBL3"/>
<dbReference type="Proteomes" id="UP000289260">
    <property type="component" value="Chromosome"/>
</dbReference>
<sequence length="201" mass="22799">MAQSAEDRYALSFTSGALLSKEAAVLAPIYIELKDWEKVRDLAVSQNLLQARTYRTGVRVARETIKRLSALSDHELEILDDITASERGHLMWAAACRRYDLIGEFAEEVLREKFLTLAGSISYTDYDSFFRAKSMWHDELGTIADSTYKKLREVIFRMMTEAALVNSDGGIEPTLLSARVVECLSARIPSDIRFFPTREAY</sequence>